<dbReference type="FunFam" id="2.40.50.100:FF:000003">
    <property type="entry name" value="Acetyl-CoA carboxylase biotin carboxyl carrier protein"/>
    <property type="match status" value="1"/>
</dbReference>
<keyword evidence="5" id="KW-1185">Reference proteome</keyword>
<evidence type="ECO:0000256" key="1">
    <source>
        <dbReference type="ARBA" id="ARBA00023267"/>
    </source>
</evidence>
<dbReference type="AlphaFoldDB" id="A0A3Q9HPR9"/>
<evidence type="ECO:0000259" key="3">
    <source>
        <dbReference type="PROSITE" id="PS50968"/>
    </source>
</evidence>
<dbReference type="RefSeq" id="WP_127016003.1">
    <property type="nucleotide sequence ID" value="NZ_CP016379.1"/>
</dbReference>
<feature type="compositionally biased region" description="Low complexity" evidence="2">
    <location>
        <begin position="30"/>
        <end position="48"/>
    </location>
</feature>
<dbReference type="Proteomes" id="UP000267250">
    <property type="component" value="Chromosome"/>
</dbReference>
<protein>
    <recommendedName>
        <fullName evidence="3">Lipoyl-binding domain-containing protein</fullName>
    </recommendedName>
</protein>
<dbReference type="PROSITE" id="PS50968">
    <property type="entry name" value="BIOTINYL_LIPOYL"/>
    <property type="match status" value="1"/>
</dbReference>
<accession>A0A3Q9HPR9</accession>
<dbReference type="PANTHER" id="PTHR45266">
    <property type="entry name" value="OXALOACETATE DECARBOXYLASE ALPHA CHAIN"/>
    <property type="match status" value="1"/>
</dbReference>
<dbReference type="OrthoDB" id="9812676at2"/>
<gene>
    <name evidence="4" type="ORF">BBF96_04270</name>
</gene>
<dbReference type="Gene3D" id="2.40.50.100">
    <property type="match status" value="1"/>
</dbReference>
<dbReference type="InterPro" id="IPR050709">
    <property type="entry name" value="Biotin_Carboxyl_Carrier/Decarb"/>
</dbReference>
<proteinExistence type="predicted"/>
<feature type="region of interest" description="Disordered" evidence="2">
    <location>
        <begin position="30"/>
        <end position="69"/>
    </location>
</feature>
<evidence type="ECO:0000256" key="2">
    <source>
        <dbReference type="SAM" id="MobiDB-lite"/>
    </source>
</evidence>
<name>A0A3Q9HPR9_9FIRM</name>
<organism evidence="4 5">
    <name type="scientific">Anoxybacter fermentans</name>
    <dbReference type="NCBI Taxonomy" id="1323375"/>
    <lineage>
        <taxon>Bacteria</taxon>
        <taxon>Bacillati</taxon>
        <taxon>Bacillota</taxon>
        <taxon>Clostridia</taxon>
        <taxon>Halanaerobiales</taxon>
        <taxon>Anoxybacter</taxon>
    </lineage>
</organism>
<feature type="domain" description="Lipoyl-binding" evidence="3">
    <location>
        <begin position="59"/>
        <end position="134"/>
    </location>
</feature>
<keyword evidence="1" id="KW-0092">Biotin</keyword>
<sequence>MVRKFKVKVKGEIYEVEVEEVREKNEIGGVSTTVATTTTVQAPEVTSTPETPRKPQSKKAITGGTEQVKAPMPGTILDVKVKVGDRVKAGDAVVVLEAMKMENDIMTSVDGEVKEVLVNSGATVNEGDILVVIG</sequence>
<reference evidence="4 5" key="1">
    <citation type="submission" date="2016-07" db="EMBL/GenBank/DDBJ databases">
        <title>Genome and transcriptome analysis of iron-reducing fermentative bacteria Anoxybacter fermentans.</title>
        <authorList>
            <person name="Zeng X."/>
            <person name="Shao Z."/>
        </authorList>
    </citation>
    <scope>NUCLEOTIDE SEQUENCE [LARGE SCALE GENOMIC DNA]</scope>
    <source>
        <strain evidence="4 5">DY22613</strain>
    </source>
</reference>
<dbReference type="Pfam" id="PF00364">
    <property type="entry name" value="Biotin_lipoyl"/>
    <property type="match status" value="1"/>
</dbReference>
<dbReference type="InterPro" id="IPR011053">
    <property type="entry name" value="Single_hybrid_motif"/>
</dbReference>
<dbReference type="KEGG" id="aft:BBF96_04270"/>
<dbReference type="CDD" id="cd06850">
    <property type="entry name" value="biotinyl_domain"/>
    <property type="match status" value="1"/>
</dbReference>
<dbReference type="SUPFAM" id="SSF51230">
    <property type="entry name" value="Single hybrid motif"/>
    <property type="match status" value="1"/>
</dbReference>
<evidence type="ECO:0000313" key="5">
    <source>
        <dbReference type="Proteomes" id="UP000267250"/>
    </source>
</evidence>
<dbReference type="EMBL" id="CP016379">
    <property type="protein sequence ID" value="AZR72672.1"/>
    <property type="molecule type" value="Genomic_DNA"/>
</dbReference>
<dbReference type="InterPro" id="IPR000089">
    <property type="entry name" value="Biotin_lipoyl"/>
</dbReference>
<evidence type="ECO:0000313" key="4">
    <source>
        <dbReference type="EMBL" id="AZR72672.1"/>
    </source>
</evidence>
<dbReference type="PANTHER" id="PTHR45266:SF3">
    <property type="entry name" value="OXALOACETATE DECARBOXYLASE ALPHA CHAIN"/>
    <property type="match status" value="1"/>
</dbReference>